<accession>A0ABD3UT69</accession>
<dbReference type="SMART" id="SM00561">
    <property type="entry name" value="MBT"/>
    <property type="match status" value="4"/>
</dbReference>
<dbReference type="SUPFAM" id="SSF63748">
    <property type="entry name" value="Tudor/PWWP/MBT"/>
    <property type="match status" value="4"/>
</dbReference>
<dbReference type="GO" id="GO:0005634">
    <property type="term" value="C:nucleus"/>
    <property type="evidence" value="ECO:0007669"/>
    <property type="project" value="UniProtKB-SubCell"/>
</dbReference>
<feature type="repeat" description="MBT" evidence="5">
    <location>
        <begin position="642"/>
        <end position="744"/>
    </location>
</feature>
<dbReference type="PROSITE" id="PS51079">
    <property type="entry name" value="MBT"/>
    <property type="match status" value="4"/>
</dbReference>
<dbReference type="EMBL" id="JBJQND010000015">
    <property type="protein sequence ID" value="KAL3852191.1"/>
    <property type="molecule type" value="Genomic_DNA"/>
</dbReference>
<dbReference type="InterPro" id="IPR050548">
    <property type="entry name" value="PcG_chromatin_remod_factors"/>
</dbReference>
<evidence type="ECO:0000256" key="4">
    <source>
        <dbReference type="ARBA" id="ARBA00023242"/>
    </source>
</evidence>
<protein>
    <recommendedName>
        <fullName evidence="7">SAM domain-containing protein</fullName>
    </recommendedName>
</protein>
<evidence type="ECO:0000259" key="7">
    <source>
        <dbReference type="SMART" id="SM00454"/>
    </source>
</evidence>
<dbReference type="Gene3D" id="2.30.30.140">
    <property type="match status" value="4"/>
</dbReference>
<gene>
    <name evidence="8" type="ORF">ACJMK2_015865</name>
</gene>
<feature type="repeat" description="MBT" evidence="5">
    <location>
        <begin position="869"/>
        <end position="966"/>
    </location>
</feature>
<comment type="subcellular location">
    <subcellularLocation>
        <location evidence="1">Nucleus</location>
    </subcellularLocation>
</comment>
<evidence type="ECO:0000256" key="6">
    <source>
        <dbReference type="SAM" id="MobiDB-lite"/>
    </source>
</evidence>
<dbReference type="CDD" id="cd20096">
    <property type="entry name" value="MBT_SFMBT_rpt4"/>
    <property type="match status" value="1"/>
</dbReference>
<dbReference type="Pfam" id="PF00536">
    <property type="entry name" value="SAM_1"/>
    <property type="match status" value="1"/>
</dbReference>
<sequence>MQHQDGSDPTKHIQNIQQSSLASGHPTHHMVFVSSSHGHIPIAPSLSSMGCRPVLTVPQAFRGITASGSPYSIIRQPVSVTTQHQGQSAVLRPGTPSMVQRGSGTSQSNLLHPSTGSFPMQSMQAVETGRTEINSPGLNSGGTVRHLSVINTMQPQLGNQGMQGIQIQHLGSLHIPTSSAIGPTVMGLVRSPIMSSPTQQSAASPRSMVGTLAVANGHLSPRPQLVSSRGQALGQMFNHTNLQQLSTRQVIGQVISAGSMQGAQFLTSEGSLSPLPPVAVPISPCIYQMSGQAHAFSPQGGILQPVFISGTASPACSTPQLIHASIPFSTSQGQATLSTLEIQNPSSPMVLSHTPPQCISPYGNPNTEIIGSPMSSLSPAMPTLLSSTGFMDLNVSEEPTDLSKKSADAQSQNSSHHLAIPENPNVKDTLWSNSSVNSKKEFSEQDMEYEPYNFQEKILNLKVNTRAAEDRQRLGYSKVSCSILDVNETGDNSANSSQFFKMEPLHTNSNEVTASDGPGGEQSMEVEVSEDDEFIWEEYLQKTGARAVPPTAFKHVEYSLQSGFVKGMKLEVPNKCNAGTYWVATVLMTCGPLLRLRYDGYGDDSSADFWCDLGTSEVHSIGWCAQNGQNLQPPEAIKYKYIDWREFLMSALTGARTAPSYLLDKTTGITPVDQLKQGMRLEIQHRLNPREVWLAEIIENIGGRLYLRLEGGMSGANDFWMFYLNIRLHPIGWARTKGYEYKPPQEIKNHHTDQEWEEILQKALEESEEKILPIDVFKDQEDVPTHQFECGWKLEALNPVGLNQVCPATVVRVIDNQYFIIEIDDLRADKPEPVQYCCHSNILGLFPIQWSQSKGIRLTPPKGWDRPEFNWTEYLTYCGAKAAPEKCFNMNFPDHEFERGLKLEAVNPEYPNQICAATVTKIVGPLLWIHLDNSTRIVASHIEDVESHNLFPVGWCESNAYQLKPPRKSGFHHLNPNRVAVVHPEMARNAEEFRSETYSHVKNGLAGGYWCPILYFNHRCFSGPYLSKGRIAELPKCVGPGPINLVLKEVLSMLVSVAYKSCRVLKELQCEGSPNPRMLQTTLKAKYRGKSYCATVEICQTADQVEEFCRQVCIKLDACPYLFSPHFIEGECPENCQQLTKTKYNYYYGKKIKKVGRPLGSVSSLPLKFMKPPGKRGRKRKRFHLIHKKTHPSLQASISQTKQEDDKCSESSDTKTNDSWRSTGSKEKVENGIVSMKIGVKRKYTHHLPPPSDIKTRGAKLPKYSFERKTHKKVLIPNSPAPQEKLKLKSLERKVSSTPSEVPLTPKEEPLHLDSNPLYWSVEEVVRFIKRTDCSQLARVLKEQEMDGQALLLLTLPAVQEYLELKLGPAVKLCHQIERLKIAFFENYAQ</sequence>
<dbReference type="InterPro" id="IPR001660">
    <property type="entry name" value="SAM"/>
</dbReference>
<dbReference type="CDD" id="cd20095">
    <property type="entry name" value="MBT_SFMBT_rpt3"/>
    <property type="match status" value="1"/>
</dbReference>
<evidence type="ECO:0000256" key="5">
    <source>
        <dbReference type="PROSITE-ProRule" id="PRU00459"/>
    </source>
</evidence>
<evidence type="ECO:0000313" key="9">
    <source>
        <dbReference type="Proteomes" id="UP001634394"/>
    </source>
</evidence>
<feature type="repeat" description="MBT" evidence="5">
    <location>
        <begin position="754"/>
        <end position="861"/>
    </location>
</feature>
<reference evidence="8 9" key="1">
    <citation type="submission" date="2024-11" db="EMBL/GenBank/DDBJ databases">
        <title>Chromosome-level genome assembly of the freshwater bivalve Anodonta woodiana.</title>
        <authorList>
            <person name="Chen X."/>
        </authorList>
    </citation>
    <scope>NUCLEOTIDE SEQUENCE [LARGE SCALE GENOMIC DNA]</scope>
    <source>
        <strain evidence="8">MN2024</strain>
        <tissue evidence="8">Gills</tissue>
    </source>
</reference>
<dbReference type="CDD" id="cd20093">
    <property type="entry name" value="MBT_SFMBT_rpt1"/>
    <property type="match status" value="1"/>
</dbReference>
<dbReference type="SUPFAM" id="SSF47769">
    <property type="entry name" value="SAM/Pointed domain"/>
    <property type="match status" value="1"/>
</dbReference>
<feature type="compositionally biased region" description="Polar residues" evidence="6">
    <location>
        <begin position="1192"/>
        <end position="1201"/>
    </location>
</feature>
<dbReference type="Gene3D" id="1.10.150.50">
    <property type="entry name" value="Transcription Factor, Ets-1"/>
    <property type="match status" value="1"/>
</dbReference>
<feature type="compositionally biased region" description="Basic and acidic residues" evidence="6">
    <location>
        <begin position="1202"/>
        <end position="1227"/>
    </location>
</feature>
<feature type="region of interest" description="Disordered" evidence="6">
    <location>
        <begin position="1188"/>
        <end position="1227"/>
    </location>
</feature>
<feature type="domain" description="SAM" evidence="7">
    <location>
        <begin position="1317"/>
        <end position="1383"/>
    </location>
</feature>
<keyword evidence="9" id="KW-1185">Reference proteome</keyword>
<dbReference type="Gene3D" id="3.90.1150.190">
    <property type="entry name" value="SLED domain"/>
    <property type="match status" value="1"/>
</dbReference>
<dbReference type="InterPro" id="IPR038348">
    <property type="entry name" value="SLED_sf"/>
</dbReference>
<evidence type="ECO:0000256" key="2">
    <source>
        <dbReference type="ARBA" id="ARBA00022491"/>
    </source>
</evidence>
<dbReference type="PANTHER" id="PTHR12247:SF129">
    <property type="entry name" value="SOP-2-RELATED PROTEIN 3"/>
    <property type="match status" value="1"/>
</dbReference>
<organism evidence="8 9">
    <name type="scientific">Sinanodonta woodiana</name>
    <name type="common">Chinese pond mussel</name>
    <name type="synonym">Anodonta woodiana</name>
    <dbReference type="NCBI Taxonomy" id="1069815"/>
    <lineage>
        <taxon>Eukaryota</taxon>
        <taxon>Metazoa</taxon>
        <taxon>Spiralia</taxon>
        <taxon>Lophotrochozoa</taxon>
        <taxon>Mollusca</taxon>
        <taxon>Bivalvia</taxon>
        <taxon>Autobranchia</taxon>
        <taxon>Heteroconchia</taxon>
        <taxon>Palaeoheterodonta</taxon>
        <taxon>Unionida</taxon>
        <taxon>Unionoidea</taxon>
        <taxon>Unionidae</taxon>
        <taxon>Unioninae</taxon>
        <taxon>Sinanodonta</taxon>
    </lineage>
</organism>
<dbReference type="InterPro" id="IPR004092">
    <property type="entry name" value="Mbt"/>
</dbReference>
<dbReference type="Proteomes" id="UP001634394">
    <property type="component" value="Unassembled WGS sequence"/>
</dbReference>
<evidence type="ECO:0000313" key="8">
    <source>
        <dbReference type="EMBL" id="KAL3852191.1"/>
    </source>
</evidence>
<keyword evidence="2" id="KW-0678">Repressor</keyword>
<dbReference type="Pfam" id="PF02820">
    <property type="entry name" value="MBT"/>
    <property type="match status" value="4"/>
</dbReference>
<dbReference type="Pfam" id="PF12140">
    <property type="entry name" value="SLED"/>
    <property type="match status" value="1"/>
</dbReference>
<dbReference type="InterPro" id="IPR013761">
    <property type="entry name" value="SAM/pointed_sf"/>
</dbReference>
<evidence type="ECO:0000256" key="3">
    <source>
        <dbReference type="ARBA" id="ARBA00022737"/>
    </source>
</evidence>
<dbReference type="InterPro" id="IPR021987">
    <property type="entry name" value="SLED"/>
</dbReference>
<dbReference type="CDD" id="cd20094">
    <property type="entry name" value="MBT_SFMBT_rpt2"/>
    <property type="match status" value="1"/>
</dbReference>
<comment type="caution">
    <text evidence="8">The sequence shown here is derived from an EMBL/GenBank/DDBJ whole genome shotgun (WGS) entry which is preliminary data.</text>
</comment>
<feature type="repeat" description="MBT" evidence="5">
    <location>
        <begin position="534"/>
        <end position="634"/>
    </location>
</feature>
<name>A0ABD3UT69_SINWO</name>
<dbReference type="SMART" id="SM00454">
    <property type="entry name" value="SAM"/>
    <property type="match status" value="1"/>
</dbReference>
<dbReference type="PANTHER" id="PTHR12247">
    <property type="entry name" value="POLYCOMB GROUP PROTEIN"/>
    <property type="match status" value="1"/>
</dbReference>
<proteinExistence type="predicted"/>
<keyword evidence="4" id="KW-0539">Nucleus</keyword>
<feature type="region of interest" description="Disordered" evidence="6">
    <location>
        <begin position="397"/>
        <end position="432"/>
    </location>
</feature>
<keyword evidence="3" id="KW-0677">Repeat</keyword>
<evidence type="ECO:0000256" key="1">
    <source>
        <dbReference type="ARBA" id="ARBA00004123"/>
    </source>
</evidence>